<evidence type="ECO:0000313" key="7">
    <source>
        <dbReference type="EMBL" id="KAG5495112.1"/>
    </source>
</evidence>
<keyword evidence="3" id="KW-0689">Ribosomal protein</keyword>
<dbReference type="Pfam" id="PF00400">
    <property type="entry name" value="WD40"/>
    <property type="match status" value="3"/>
</dbReference>
<dbReference type="PROSITE" id="PS50294">
    <property type="entry name" value="WD_REPEATS_REGION"/>
    <property type="match status" value="1"/>
</dbReference>
<keyword evidence="1 5" id="KW-0853">WD repeat</keyword>
<dbReference type="PANTHER" id="PTHR19878">
    <property type="entry name" value="AUTOPHAGY PROTEIN 16-LIKE"/>
    <property type="match status" value="1"/>
</dbReference>
<keyword evidence="2" id="KW-0677">Repeat</keyword>
<accession>A0A836L2S7</accession>
<feature type="repeat" description="WD" evidence="5">
    <location>
        <begin position="324"/>
        <end position="356"/>
    </location>
</feature>
<dbReference type="PROSITE" id="PS00678">
    <property type="entry name" value="WD_REPEATS_1"/>
    <property type="match status" value="1"/>
</dbReference>
<evidence type="ECO:0000313" key="8">
    <source>
        <dbReference type="Proteomes" id="UP000674318"/>
    </source>
</evidence>
<dbReference type="PANTHER" id="PTHR19878:SF8">
    <property type="entry name" value="AUTOPHAGY-RELATED 16, ISOFORM F"/>
    <property type="match status" value="1"/>
</dbReference>
<gene>
    <name evidence="7" type="ORF">JKF63_02165</name>
</gene>
<feature type="repeat" description="WD" evidence="5">
    <location>
        <begin position="356"/>
        <end position="397"/>
    </location>
</feature>
<dbReference type="InterPro" id="IPR045160">
    <property type="entry name" value="ATG16"/>
</dbReference>
<organism evidence="7 8">
    <name type="scientific">Porcisia hertigi</name>
    <dbReference type="NCBI Taxonomy" id="2761500"/>
    <lineage>
        <taxon>Eukaryota</taxon>
        <taxon>Discoba</taxon>
        <taxon>Euglenozoa</taxon>
        <taxon>Kinetoplastea</taxon>
        <taxon>Metakinetoplastina</taxon>
        <taxon>Trypanosomatida</taxon>
        <taxon>Trypanosomatidae</taxon>
        <taxon>Leishmaniinae</taxon>
        <taxon>Porcisia</taxon>
    </lineage>
</organism>
<keyword evidence="6" id="KW-0175">Coiled coil</keyword>
<dbReference type="GO" id="GO:1990904">
    <property type="term" value="C:ribonucleoprotein complex"/>
    <property type="evidence" value="ECO:0007669"/>
    <property type="project" value="UniProtKB-KW"/>
</dbReference>
<evidence type="ECO:0000256" key="3">
    <source>
        <dbReference type="ARBA" id="ARBA00022980"/>
    </source>
</evidence>
<dbReference type="PRINTS" id="PR00320">
    <property type="entry name" value="GPROTEINBRPT"/>
</dbReference>
<evidence type="ECO:0000256" key="4">
    <source>
        <dbReference type="ARBA" id="ARBA00023274"/>
    </source>
</evidence>
<sequence>MQIDFCATAPSSTNTPLWLQDIEKQLLIRNAVELKPSQLIFDSYTTLHASVLHLQNVEDERQQLRMEQSRLTERVRELERVAANSSLQTSRERELEAKKDALQDQLQLYMQREGDYYKGLSEVRALKEEKDKLQLVSNKLAADLEQRTAELQLLHKEYTSLRDEYDRVRLTASEADRYQRELKIASEKIVQLQRRIETLEADLSKVRSQLQEDPRKETAPTMTEDARVVVSEDGASSEMMPSPIPRTSNLYADPHTSPSPNRFGAVPSRVSMIISDAHNGSTLHGLCVLEDGKHFLTSGTDKHIRLWNRSSAQEEKRFSSNGIALALDTSSHYLLAGCADHVVRFWDVNSLRVLEMTGHTEKVVAACLSSSAQHAFTASSDSTIKLWDVCRRESLRTLLCPSTCNDVTVTGDTIFSAHYNGKIMVWDRRAATRSGEVNAHQRVATCVRVSANGQLCVSMGKDNIISVRDARLFSKVLFSVAPEQLNVMMNWARLAIAPSGQLCAVGSGRSPDLLLIRLDREGQGNSKTPDTASHPSAVEVLKASIPRSLSSGDQSSGSVKGPIFSTAWGASEGGPLVSLSNDSCVQVWE</sequence>
<dbReference type="Gene3D" id="2.130.10.10">
    <property type="entry name" value="YVTN repeat-like/Quinoprotein amine dehydrogenase"/>
    <property type="match status" value="2"/>
</dbReference>
<dbReference type="InterPro" id="IPR001680">
    <property type="entry name" value="WD40_rpt"/>
</dbReference>
<proteinExistence type="predicted"/>
<dbReference type="InterPro" id="IPR020472">
    <property type="entry name" value="WD40_PAC1"/>
</dbReference>
<evidence type="ECO:0000256" key="5">
    <source>
        <dbReference type="PROSITE-ProRule" id="PRU00221"/>
    </source>
</evidence>
<dbReference type="EMBL" id="JAFJZO010000033">
    <property type="protein sequence ID" value="KAG5495112.1"/>
    <property type="molecule type" value="Genomic_DNA"/>
</dbReference>
<evidence type="ECO:0000256" key="2">
    <source>
        <dbReference type="ARBA" id="ARBA00022737"/>
    </source>
</evidence>
<dbReference type="GeneID" id="94288284"/>
<dbReference type="RefSeq" id="XP_067754364.1">
    <property type="nucleotide sequence ID" value="XM_067898207.1"/>
</dbReference>
<evidence type="ECO:0008006" key="9">
    <source>
        <dbReference type="Google" id="ProtNLM"/>
    </source>
</evidence>
<feature type="repeat" description="WD" evidence="5">
    <location>
        <begin position="290"/>
        <end position="317"/>
    </location>
</feature>
<evidence type="ECO:0000256" key="6">
    <source>
        <dbReference type="SAM" id="Coils"/>
    </source>
</evidence>
<dbReference type="SMART" id="SM00320">
    <property type="entry name" value="WD40"/>
    <property type="match status" value="6"/>
</dbReference>
<keyword evidence="4" id="KW-0687">Ribonucleoprotein</keyword>
<dbReference type="OrthoDB" id="6262491at2759"/>
<name>A0A836L2S7_9TRYP</name>
<dbReference type="PROSITE" id="PS50082">
    <property type="entry name" value="WD_REPEATS_2"/>
    <property type="match status" value="3"/>
</dbReference>
<dbReference type="InterPro" id="IPR036322">
    <property type="entry name" value="WD40_repeat_dom_sf"/>
</dbReference>
<dbReference type="InterPro" id="IPR019775">
    <property type="entry name" value="WD40_repeat_CS"/>
</dbReference>
<dbReference type="KEGG" id="phet:94288284"/>
<dbReference type="InterPro" id="IPR015943">
    <property type="entry name" value="WD40/YVTN_repeat-like_dom_sf"/>
</dbReference>
<comment type="caution">
    <text evidence="7">The sequence shown here is derived from an EMBL/GenBank/DDBJ whole genome shotgun (WGS) entry which is preliminary data.</text>
</comment>
<dbReference type="AlphaFoldDB" id="A0A836L2S7"/>
<dbReference type="GO" id="GO:0000045">
    <property type="term" value="P:autophagosome assembly"/>
    <property type="evidence" value="ECO:0007669"/>
    <property type="project" value="InterPro"/>
</dbReference>
<keyword evidence="8" id="KW-1185">Reference proteome</keyword>
<evidence type="ECO:0000256" key="1">
    <source>
        <dbReference type="ARBA" id="ARBA00022574"/>
    </source>
</evidence>
<protein>
    <recommendedName>
        <fullName evidence="9">Guanine nucleotide-binding protein subunit beta-like protein</fullName>
    </recommendedName>
</protein>
<dbReference type="SUPFAM" id="SSF50978">
    <property type="entry name" value="WD40 repeat-like"/>
    <property type="match status" value="1"/>
</dbReference>
<dbReference type="GO" id="GO:0005840">
    <property type="term" value="C:ribosome"/>
    <property type="evidence" value="ECO:0007669"/>
    <property type="project" value="UniProtKB-KW"/>
</dbReference>
<reference evidence="7 8" key="1">
    <citation type="submission" date="2021-02" db="EMBL/GenBank/DDBJ databases">
        <title>Porcisia hertigi Genome sequencing and assembly.</title>
        <authorList>
            <person name="Almutairi H."/>
            <person name="Gatherer D."/>
        </authorList>
    </citation>
    <scope>NUCLEOTIDE SEQUENCE [LARGE SCALE GENOMIC DNA]</scope>
    <source>
        <strain evidence="7 8">C119</strain>
    </source>
</reference>
<dbReference type="Proteomes" id="UP000674318">
    <property type="component" value="Unassembled WGS sequence"/>
</dbReference>
<feature type="coiled-coil region" evidence="6">
    <location>
        <begin position="54"/>
        <end position="209"/>
    </location>
</feature>